<sequence>MPHKHTEHEQCFRLSFGSHTDTLNDFRATKRVYPSSKERNRRLVSWNYGKRNSHYIALKTPADICNWAKQTAKPFTVSRVTSEEHKRPFSVKIHIRRSSLGKLDAGCLCYTMLAFSRLNVESSE</sequence>
<dbReference type="EMBL" id="MTKT01000556">
    <property type="protein sequence ID" value="OWM90091.1"/>
    <property type="molecule type" value="Genomic_DNA"/>
</dbReference>
<name>A0A218XZW9_PUNGR</name>
<evidence type="ECO:0000313" key="2">
    <source>
        <dbReference type="Proteomes" id="UP000197138"/>
    </source>
</evidence>
<organism evidence="1 2">
    <name type="scientific">Punica granatum</name>
    <name type="common">Pomegranate</name>
    <dbReference type="NCBI Taxonomy" id="22663"/>
    <lineage>
        <taxon>Eukaryota</taxon>
        <taxon>Viridiplantae</taxon>
        <taxon>Streptophyta</taxon>
        <taxon>Embryophyta</taxon>
        <taxon>Tracheophyta</taxon>
        <taxon>Spermatophyta</taxon>
        <taxon>Magnoliopsida</taxon>
        <taxon>eudicotyledons</taxon>
        <taxon>Gunneridae</taxon>
        <taxon>Pentapetalae</taxon>
        <taxon>rosids</taxon>
        <taxon>malvids</taxon>
        <taxon>Myrtales</taxon>
        <taxon>Lythraceae</taxon>
        <taxon>Punica</taxon>
    </lineage>
</organism>
<dbReference type="AlphaFoldDB" id="A0A218XZW9"/>
<reference evidence="2" key="1">
    <citation type="journal article" date="2017" name="Plant J.">
        <title>The pomegranate (Punica granatum L.) genome and the genomics of punicalagin biosynthesis.</title>
        <authorList>
            <person name="Qin G."/>
            <person name="Xu C."/>
            <person name="Ming R."/>
            <person name="Tang H."/>
            <person name="Guyot R."/>
            <person name="Kramer E.M."/>
            <person name="Hu Y."/>
            <person name="Yi X."/>
            <person name="Qi Y."/>
            <person name="Xu X."/>
            <person name="Gao Z."/>
            <person name="Pan H."/>
            <person name="Jian J."/>
            <person name="Tian Y."/>
            <person name="Yue Z."/>
            <person name="Xu Y."/>
        </authorList>
    </citation>
    <scope>NUCLEOTIDE SEQUENCE [LARGE SCALE GENOMIC DNA]</scope>
    <source>
        <strain evidence="2">cv. Dabenzi</strain>
    </source>
</reference>
<comment type="caution">
    <text evidence="1">The sequence shown here is derived from an EMBL/GenBank/DDBJ whole genome shotgun (WGS) entry which is preliminary data.</text>
</comment>
<evidence type="ECO:0000313" key="1">
    <source>
        <dbReference type="EMBL" id="OWM90091.1"/>
    </source>
</evidence>
<proteinExistence type="predicted"/>
<protein>
    <submittedName>
        <fullName evidence="1">Uncharacterized protein</fullName>
    </submittedName>
</protein>
<dbReference type="Proteomes" id="UP000197138">
    <property type="component" value="Unassembled WGS sequence"/>
</dbReference>
<gene>
    <name evidence="1" type="ORF">CDL15_Pgr000878</name>
</gene>
<accession>A0A218XZW9</accession>